<dbReference type="EMBL" id="JACMSC010000086">
    <property type="protein sequence ID" value="KAG6467139.1"/>
    <property type="molecule type" value="Genomic_DNA"/>
</dbReference>
<dbReference type="AlphaFoldDB" id="A0A8J5B9H3"/>
<dbReference type="PANTHER" id="PTHR33064:SF37">
    <property type="entry name" value="RIBONUCLEASE H"/>
    <property type="match status" value="1"/>
</dbReference>
<reference evidence="1 2" key="1">
    <citation type="submission" date="2020-08" db="EMBL/GenBank/DDBJ databases">
        <title>Plant Genome Project.</title>
        <authorList>
            <person name="Zhang R.-G."/>
        </authorList>
    </citation>
    <scope>NUCLEOTIDE SEQUENCE [LARGE SCALE GENOMIC DNA]</scope>
    <source>
        <tissue evidence="1">Rhizome</tissue>
    </source>
</reference>
<gene>
    <name evidence="1" type="ORF">ZIOFF_075056</name>
</gene>
<dbReference type="PANTHER" id="PTHR33064">
    <property type="entry name" value="POL PROTEIN"/>
    <property type="match status" value="1"/>
</dbReference>
<sequence>MHSDKLQAINHWPLPNSMKELRGFLGLTDYYPRFIKNYGLIAKPLTDLTKKNNFKWHSAATATFQTLKHALTSAPVLHLPDLMQHLLLNRSSASAILHSWCTNIADLEDSLITRDVMLRTLKDTLLKAQSRMRPLEEASWENYDLLAAQFPSFRLEDKASFEGEGIDTISMPHHQPMVSHKNIIYTYSRRAKKAQQL</sequence>
<organism evidence="1 2">
    <name type="scientific">Zingiber officinale</name>
    <name type="common">Ginger</name>
    <name type="synonym">Amomum zingiber</name>
    <dbReference type="NCBI Taxonomy" id="94328"/>
    <lineage>
        <taxon>Eukaryota</taxon>
        <taxon>Viridiplantae</taxon>
        <taxon>Streptophyta</taxon>
        <taxon>Embryophyta</taxon>
        <taxon>Tracheophyta</taxon>
        <taxon>Spermatophyta</taxon>
        <taxon>Magnoliopsida</taxon>
        <taxon>Liliopsida</taxon>
        <taxon>Zingiberales</taxon>
        <taxon>Zingiberaceae</taxon>
        <taxon>Zingiber</taxon>
    </lineage>
</organism>
<accession>A0A8J5B9H3</accession>
<dbReference type="InterPro" id="IPR043128">
    <property type="entry name" value="Rev_trsase/Diguanyl_cyclase"/>
</dbReference>
<dbReference type="Gene3D" id="3.30.70.270">
    <property type="match status" value="1"/>
</dbReference>
<evidence type="ECO:0000313" key="2">
    <source>
        <dbReference type="Proteomes" id="UP000734854"/>
    </source>
</evidence>
<proteinExistence type="predicted"/>
<protein>
    <recommendedName>
        <fullName evidence="3">Reverse transcriptase</fullName>
    </recommendedName>
</protein>
<dbReference type="InterPro" id="IPR043502">
    <property type="entry name" value="DNA/RNA_pol_sf"/>
</dbReference>
<dbReference type="Proteomes" id="UP000734854">
    <property type="component" value="Unassembled WGS sequence"/>
</dbReference>
<keyword evidence="2" id="KW-1185">Reference proteome</keyword>
<name>A0A8J5B9H3_ZINOF</name>
<dbReference type="InterPro" id="IPR051320">
    <property type="entry name" value="Viral_Replic_Matur_Polypro"/>
</dbReference>
<dbReference type="FunFam" id="3.30.70.270:FF:000020">
    <property type="entry name" value="Transposon Tf2-6 polyprotein-like Protein"/>
    <property type="match status" value="1"/>
</dbReference>
<comment type="caution">
    <text evidence="1">The sequence shown here is derived from an EMBL/GenBank/DDBJ whole genome shotgun (WGS) entry which is preliminary data.</text>
</comment>
<evidence type="ECO:0000313" key="1">
    <source>
        <dbReference type="EMBL" id="KAG6467139.1"/>
    </source>
</evidence>
<dbReference type="SUPFAM" id="SSF56672">
    <property type="entry name" value="DNA/RNA polymerases"/>
    <property type="match status" value="1"/>
</dbReference>
<evidence type="ECO:0008006" key="3">
    <source>
        <dbReference type="Google" id="ProtNLM"/>
    </source>
</evidence>